<dbReference type="PANTHER" id="PTHR47396:SF1">
    <property type="entry name" value="ATP-DEPENDENT HELICASE IRC3-RELATED"/>
    <property type="match status" value="1"/>
</dbReference>
<dbReference type="InterPro" id="IPR014001">
    <property type="entry name" value="Helicase_ATP-bd"/>
</dbReference>
<protein>
    <submittedName>
        <fullName evidence="3">SSL2 DNA or RNA helicases of superfamily II</fullName>
    </submittedName>
</protein>
<name>A0A6J7WY53_9CAUD</name>
<dbReference type="PROSITE" id="PS51192">
    <property type="entry name" value="HELICASE_ATP_BIND_1"/>
    <property type="match status" value="1"/>
</dbReference>
<gene>
    <name evidence="3" type="ORF">UFOVP237_44</name>
</gene>
<dbReference type="GO" id="GO:0005524">
    <property type="term" value="F:ATP binding"/>
    <property type="evidence" value="ECO:0007669"/>
    <property type="project" value="InterPro"/>
</dbReference>
<evidence type="ECO:0000313" key="3">
    <source>
        <dbReference type="EMBL" id="CAB5219973.1"/>
    </source>
</evidence>
<dbReference type="CDD" id="cd18799">
    <property type="entry name" value="SF2_C_EcoAI-like"/>
    <property type="match status" value="1"/>
</dbReference>
<evidence type="ECO:0000259" key="2">
    <source>
        <dbReference type="PROSITE" id="PS51194"/>
    </source>
</evidence>
<reference evidence="3" key="1">
    <citation type="submission" date="2020-05" db="EMBL/GenBank/DDBJ databases">
        <authorList>
            <person name="Chiriac C."/>
            <person name="Salcher M."/>
            <person name="Ghai R."/>
            <person name="Kavagutti S V."/>
        </authorList>
    </citation>
    <scope>NUCLEOTIDE SEQUENCE</scope>
</reference>
<accession>A0A6J7WY53</accession>
<dbReference type="InterPro" id="IPR001650">
    <property type="entry name" value="Helicase_C-like"/>
</dbReference>
<feature type="domain" description="Helicase C-terminal" evidence="2">
    <location>
        <begin position="215"/>
        <end position="358"/>
    </location>
</feature>
<dbReference type="PROSITE" id="PS51194">
    <property type="entry name" value="HELICASE_CTER"/>
    <property type="match status" value="1"/>
</dbReference>
<dbReference type="SMART" id="SM00490">
    <property type="entry name" value="HELICc"/>
    <property type="match status" value="1"/>
</dbReference>
<keyword evidence="3" id="KW-0378">Hydrolase</keyword>
<dbReference type="Pfam" id="PF00271">
    <property type="entry name" value="Helicase_C"/>
    <property type="match status" value="1"/>
</dbReference>
<dbReference type="GO" id="GO:0003677">
    <property type="term" value="F:DNA binding"/>
    <property type="evidence" value="ECO:0007669"/>
    <property type="project" value="InterPro"/>
</dbReference>
<keyword evidence="3" id="KW-0347">Helicase</keyword>
<dbReference type="InterPro" id="IPR027417">
    <property type="entry name" value="P-loop_NTPase"/>
</dbReference>
<proteinExistence type="predicted"/>
<dbReference type="Gene3D" id="3.40.50.300">
    <property type="entry name" value="P-loop containing nucleotide triphosphate hydrolases"/>
    <property type="match status" value="2"/>
</dbReference>
<organism evidence="3">
    <name type="scientific">uncultured Caudovirales phage</name>
    <dbReference type="NCBI Taxonomy" id="2100421"/>
    <lineage>
        <taxon>Viruses</taxon>
        <taxon>Duplodnaviria</taxon>
        <taxon>Heunggongvirae</taxon>
        <taxon>Uroviricota</taxon>
        <taxon>Caudoviricetes</taxon>
        <taxon>Peduoviridae</taxon>
        <taxon>Maltschvirus</taxon>
        <taxon>Maltschvirus maltsch</taxon>
    </lineage>
</organism>
<dbReference type="Pfam" id="PF04851">
    <property type="entry name" value="ResIII"/>
    <property type="match status" value="1"/>
</dbReference>
<evidence type="ECO:0000259" key="1">
    <source>
        <dbReference type="PROSITE" id="PS51192"/>
    </source>
</evidence>
<keyword evidence="3" id="KW-0067">ATP-binding</keyword>
<dbReference type="EMBL" id="LR798277">
    <property type="protein sequence ID" value="CAB5219973.1"/>
    <property type="molecule type" value="Genomic_DNA"/>
</dbReference>
<dbReference type="PANTHER" id="PTHR47396">
    <property type="entry name" value="TYPE I RESTRICTION ENZYME ECOKI R PROTEIN"/>
    <property type="match status" value="1"/>
</dbReference>
<dbReference type="GO" id="GO:0004386">
    <property type="term" value="F:helicase activity"/>
    <property type="evidence" value="ECO:0007669"/>
    <property type="project" value="UniProtKB-KW"/>
</dbReference>
<dbReference type="GO" id="GO:0016787">
    <property type="term" value="F:hydrolase activity"/>
    <property type="evidence" value="ECO:0007669"/>
    <property type="project" value="InterPro"/>
</dbReference>
<sequence length="500" mass="55311">MQHELRDYQEEAIANLRSALARGNRRIMLQMPTGGGKTATAAAIIRAASGKDKKTIFTVPALSLITQTISSFERDGVNDLGVIQGQHWMHDADAAVQICSVQTLARRGTPKADLVIVDEAHVVFDLYKKWFNDPEWAHVPIIGLSATPWTKGLGKLYQELVIGTTTQQLIDKGYLSKFRVYAPSKPDLDGIKTVAGDYDLAGLGDAMNKATLVADIVETWIKLGEDRPTICFAVNRAHAANICDSFNRAGIAAAYVDGETPLDERDDLAKQFKNGDYKVICNVGVMTTGVDLPFVSCLILARPTKSEMLYCQIVGRGLRTDKGKDDCLILDHSDTTARLGFVTDIHHGILDDGKKKLGGSTRRDKQEPLPKVCAKCTYLKPPKIKVCPACGFEATPRSNVFNATGDLHEVSGKGGNKTYSEVMTPWEEKELFYRELLGICQERNYKSGWAFHQFKAKYHEFPDKTFVKAPAMPSTKTINWVKHQWIKKKKAEQKATGGFA</sequence>
<dbReference type="InterPro" id="IPR050742">
    <property type="entry name" value="Helicase_Restrict-Modif_Enz"/>
</dbReference>
<dbReference type="SMART" id="SM00487">
    <property type="entry name" value="DEXDc"/>
    <property type="match status" value="1"/>
</dbReference>
<dbReference type="SUPFAM" id="SSF52540">
    <property type="entry name" value="P-loop containing nucleoside triphosphate hydrolases"/>
    <property type="match status" value="1"/>
</dbReference>
<keyword evidence="3" id="KW-0547">Nucleotide-binding</keyword>
<feature type="domain" description="Helicase ATP-binding" evidence="1">
    <location>
        <begin position="18"/>
        <end position="166"/>
    </location>
</feature>
<dbReference type="InterPro" id="IPR006935">
    <property type="entry name" value="Helicase/UvrB_N"/>
</dbReference>